<dbReference type="Proteomes" id="UP000235005">
    <property type="component" value="Unassembled WGS sequence"/>
</dbReference>
<dbReference type="InterPro" id="IPR028082">
    <property type="entry name" value="Peripla_BP_I"/>
</dbReference>
<dbReference type="OrthoDB" id="5718990at2"/>
<dbReference type="SMART" id="SM00354">
    <property type="entry name" value="HTH_LACI"/>
    <property type="match status" value="1"/>
</dbReference>
<dbReference type="SUPFAM" id="SSF47413">
    <property type="entry name" value="lambda repressor-like DNA-binding domains"/>
    <property type="match status" value="1"/>
</dbReference>
<comment type="caution">
    <text evidence="5">The sequence shown here is derived from an EMBL/GenBank/DDBJ whole genome shotgun (WGS) entry which is preliminary data.</text>
</comment>
<organism evidence="5 6">
    <name type="scientific">Pseudohalioglobus lutimaris</name>
    <dbReference type="NCBI Taxonomy" id="1737061"/>
    <lineage>
        <taxon>Bacteria</taxon>
        <taxon>Pseudomonadati</taxon>
        <taxon>Pseudomonadota</taxon>
        <taxon>Gammaproteobacteria</taxon>
        <taxon>Cellvibrionales</taxon>
        <taxon>Halieaceae</taxon>
        <taxon>Pseudohalioglobus</taxon>
    </lineage>
</organism>
<dbReference type="RefSeq" id="WP_101517630.1">
    <property type="nucleotide sequence ID" value="NZ_PKUS01000005.1"/>
</dbReference>
<dbReference type="EMBL" id="PKUS01000005">
    <property type="protein sequence ID" value="PLW69673.1"/>
    <property type="molecule type" value="Genomic_DNA"/>
</dbReference>
<gene>
    <name evidence="5" type="ORF">C0039_06605</name>
</gene>
<evidence type="ECO:0000313" key="6">
    <source>
        <dbReference type="Proteomes" id="UP000235005"/>
    </source>
</evidence>
<dbReference type="Pfam" id="PF13377">
    <property type="entry name" value="Peripla_BP_3"/>
    <property type="match status" value="1"/>
</dbReference>
<dbReference type="InterPro" id="IPR046335">
    <property type="entry name" value="LacI/GalR-like_sensor"/>
</dbReference>
<protein>
    <submittedName>
        <fullName evidence="5">LacI family transcriptional regulator</fullName>
    </submittedName>
</protein>
<sequence>MSVKKSEQRKIDMQQLADIAGVSRATVSRALNDSPLVNDRTKDKIRKLAEKHQFVMNETARNLRLQRSNMICLVLMHDVELSHHLSDPFFLRMVGSVVDHLAESGHDLMLYHKPVETAAEFLTTRVYRQCDGAIFIGQGMIHDELNKLAGYQKPIVVWGADLPERNYRIVGTDNVMGGEQATRHLLDQGCRRIAFFGDVRKPELALRHEGYANALRQAGLDADINLELDPPMESGAAEEIIDNFIQNNSGIDGIVCCSDMLAASAISCLQRHGISVPSKVAVTGYDDLEIATRINPTLTTVSQDISGGGEQLVKKMMGLLTGKKVRDSIRDSSLVIRESSLRKAY</sequence>
<dbReference type="GO" id="GO:0003700">
    <property type="term" value="F:DNA-binding transcription factor activity"/>
    <property type="evidence" value="ECO:0007669"/>
    <property type="project" value="TreeGrafter"/>
</dbReference>
<dbReference type="GO" id="GO:0000976">
    <property type="term" value="F:transcription cis-regulatory region binding"/>
    <property type="evidence" value="ECO:0007669"/>
    <property type="project" value="TreeGrafter"/>
</dbReference>
<dbReference type="Gene3D" id="1.10.260.40">
    <property type="entry name" value="lambda repressor-like DNA-binding domains"/>
    <property type="match status" value="1"/>
</dbReference>
<evidence type="ECO:0000256" key="3">
    <source>
        <dbReference type="ARBA" id="ARBA00023163"/>
    </source>
</evidence>
<accession>A0A2N5X5A9</accession>
<evidence type="ECO:0000313" key="5">
    <source>
        <dbReference type="EMBL" id="PLW69673.1"/>
    </source>
</evidence>
<evidence type="ECO:0000259" key="4">
    <source>
        <dbReference type="PROSITE" id="PS50932"/>
    </source>
</evidence>
<evidence type="ECO:0000256" key="1">
    <source>
        <dbReference type="ARBA" id="ARBA00023015"/>
    </source>
</evidence>
<proteinExistence type="predicted"/>
<dbReference type="PANTHER" id="PTHR30146">
    <property type="entry name" value="LACI-RELATED TRANSCRIPTIONAL REPRESSOR"/>
    <property type="match status" value="1"/>
</dbReference>
<dbReference type="Gene3D" id="3.40.50.2300">
    <property type="match status" value="2"/>
</dbReference>
<keyword evidence="1" id="KW-0805">Transcription regulation</keyword>
<evidence type="ECO:0000256" key="2">
    <source>
        <dbReference type="ARBA" id="ARBA00023125"/>
    </source>
</evidence>
<dbReference type="PROSITE" id="PS50932">
    <property type="entry name" value="HTH_LACI_2"/>
    <property type="match status" value="1"/>
</dbReference>
<keyword evidence="3" id="KW-0804">Transcription</keyword>
<dbReference type="InterPro" id="IPR000843">
    <property type="entry name" value="HTH_LacI"/>
</dbReference>
<keyword evidence="2" id="KW-0238">DNA-binding</keyword>
<dbReference type="AlphaFoldDB" id="A0A2N5X5A9"/>
<keyword evidence="6" id="KW-1185">Reference proteome</keyword>
<dbReference type="SUPFAM" id="SSF53822">
    <property type="entry name" value="Periplasmic binding protein-like I"/>
    <property type="match status" value="1"/>
</dbReference>
<dbReference type="PANTHER" id="PTHR30146:SF120">
    <property type="entry name" value="ALANINE RACEMASE"/>
    <property type="match status" value="1"/>
</dbReference>
<dbReference type="CDD" id="cd01392">
    <property type="entry name" value="HTH_LacI"/>
    <property type="match status" value="1"/>
</dbReference>
<dbReference type="InterPro" id="IPR010982">
    <property type="entry name" value="Lambda_DNA-bd_dom_sf"/>
</dbReference>
<dbReference type="Pfam" id="PF00356">
    <property type="entry name" value="LacI"/>
    <property type="match status" value="1"/>
</dbReference>
<feature type="domain" description="HTH lacI-type" evidence="4">
    <location>
        <begin position="13"/>
        <end position="65"/>
    </location>
</feature>
<name>A0A2N5X5A9_9GAMM</name>
<reference evidence="5 6" key="1">
    <citation type="submission" date="2018-01" db="EMBL/GenBank/DDBJ databases">
        <title>The draft genome sequence of Halioglobus lutimaris HF004.</title>
        <authorList>
            <person name="Du Z.-J."/>
            <person name="Shi M.-J."/>
        </authorList>
    </citation>
    <scope>NUCLEOTIDE SEQUENCE [LARGE SCALE GENOMIC DNA]</scope>
    <source>
        <strain evidence="5 6">HF004</strain>
    </source>
</reference>